<dbReference type="EMBL" id="CP014750">
    <property type="protein sequence ID" value="AMQ18487.1"/>
    <property type="molecule type" value="Genomic_DNA"/>
</dbReference>
<name>A0A142CUN5_9EURY</name>
<proteinExistence type="predicted"/>
<organism evidence="2 3">
    <name type="scientific">Thermococcus peptonophilus</name>
    <dbReference type="NCBI Taxonomy" id="53952"/>
    <lineage>
        <taxon>Archaea</taxon>
        <taxon>Methanobacteriati</taxon>
        <taxon>Methanobacteriota</taxon>
        <taxon>Thermococci</taxon>
        <taxon>Thermococcales</taxon>
        <taxon>Thermococcaceae</taxon>
        <taxon>Thermococcus</taxon>
    </lineage>
</organism>
<feature type="transmembrane region" description="Helical" evidence="1">
    <location>
        <begin position="101"/>
        <end position="120"/>
    </location>
</feature>
<feature type="transmembrane region" description="Helical" evidence="1">
    <location>
        <begin position="36"/>
        <end position="55"/>
    </location>
</feature>
<dbReference type="STRING" id="53952.A0127_04535"/>
<keyword evidence="1" id="KW-1133">Transmembrane helix</keyword>
<dbReference type="AlphaFoldDB" id="A0A142CUN5"/>
<keyword evidence="3" id="KW-1185">Reference proteome</keyword>
<evidence type="ECO:0000313" key="3">
    <source>
        <dbReference type="Proteomes" id="UP000073604"/>
    </source>
</evidence>
<keyword evidence="1" id="KW-0472">Membrane</keyword>
<keyword evidence="1" id="KW-0812">Transmembrane</keyword>
<gene>
    <name evidence="2" type="ORF">A0127_04535</name>
</gene>
<dbReference type="OrthoDB" id="100102at2157"/>
<evidence type="ECO:0000313" key="2">
    <source>
        <dbReference type="EMBL" id="AMQ18487.1"/>
    </source>
</evidence>
<dbReference type="Proteomes" id="UP000073604">
    <property type="component" value="Chromosome"/>
</dbReference>
<dbReference type="KEGG" id="tpep:A0127_04535"/>
<evidence type="ECO:0000256" key="1">
    <source>
        <dbReference type="SAM" id="Phobius"/>
    </source>
</evidence>
<feature type="transmembrane region" description="Helical" evidence="1">
    <location>
        <begin position="154"/>
        <end position="170"/>
    </location>
</feature>
<dbReference type="GeneID" id="27139787"/>
<feature type="transmembrane region" description="Helical" evidence="1">
    <location>
        <begin position="126"/>
        <end position="147"/>
    </location>
</feature>
<feature type="transmembrane region" description="Helical" evidence="1">
    <location>
        <begin position="12"/>
        <end position="30"/>
    </location>
</feature>
<sequence length="235" mass="26190">MKVGDAKPASFSGLPLILLGFSFLLIIGFPRLAPDWWYFSIVGWLILGASWGTSVEVEGWTLRLKYAFGRLAINVPLSEIEDVKVVSRLERAVLIREFPGLYVLITASVLFVFLDLLLLPSGLLEGYYLGDIGLIFFGILYLAIMSLPFSRTNIALLFGVLDLLFAALLMELKVGHINPISVLVLGVFGLLFVAEYYRKDYVVITTQRKRYSLMTEEPEAVLRVLIRGVANAQAP</sequence>
<dbReference type="RefSeq" id="WP_062388505.1">
    <property type="nucleotide sequence ID" value="NZ_CP014750.1"/>
</dbReference>
<protein>
    <submittedName>
        <fullName evidence="2">Uncharacterized protein</fullName>
    </submittedName>
</protein>
<reference evidence="3" key="1">
    <citation type="submission" date="2016-03" db="EMBL/GenBank/DDBJ databases">
        <authorList>
            <person name="Oger P.M."/>
        </authorList>
    </citation>
    <scope>NUCLEOTIDE SEQUENCE [LARGE SCALE GENOMIC DNA]</scope>
    <source>
        <strain evidence="3">OG-1</strain>
    </source>
</reference>
<feature type="transmembrane region" description="Helical" evidence="1">
    <location>
        <begin position="176"/>
        <end position="197"/>
    </location>
</feature>
<accession>A0A142CUN5</accession>